<dbReference type="GO" id="GO:0009294">
    <property type="term" value="P:DNA-mediated transformation"/>
    <property type="evidence" value="ECO:0007669"/>
    <property type="project" value="InterPro"/>
</dbReference>
<dbReference type="PANTHER" id="PTHR43022">
    <property type="entry name" value="PROTEIN SMF"/>
    <property type="match status" value="1"/>
</dbReference>
<dbReference type="Proteomes" id="UP001185092">
    <property type="component" value="Unassembled WGS sequence"/>
</dbReference>
<sequence>MSQLTILALSLIEGIGGSAIKQMLSQMDEIDMLRNLSAYEICGMSNIGERKAYAISSSLERKLLEAEEVLDKAEKYGVDVISVDQDLFPKNLKEIYDCPCVIYQKGNIRLEGRKVVSFVGTRKATHYGQSLVESLIDQIQAYDPVIVSGLAYGIDYKSHSEALKRGLSTIAVMASGLDIVYPSKHKYIAEEMLERGGWISEQPFGVLPDARRFPARNRIIAGLAEGTIVIEAAQKGGALITAYLANDYNREVFAVPGNLSNPYSKGCNELIKTHKAQLITNGDDIVNALNWDLKKKSSIQKEIGFMPEMTTEEKQIFEILKKKPSIHIDELSWLSEMKVSRLASPLLSLELKGIVKQNYGKNISLDLKYI</sequence>
<evidence type="ECO:0000259" key="2">
    <source>
        <dbReference type="Pfam" id="PF02481"/>
    </source>
</evidence>
<dbReference type="RefSeq" id="WP_309941216.1">
    <property type="nucleotide sequence ID" value="NZ_AP025305.1"/>
</dbReference>
<dbReference type="InterPro" id="IPR057666">
    <property type="entry name" value="DrpA_SLOG"/>
</dbReference>
<dbReference type="EMBL" id="JAVDQD010000006">
    <property type="protein sequence ID" value="MDR6240878.1"/>
    <property type="molecule type" value="Genomic_DNA"/>
</dbReference>
<protein>
    <submittedName>
        <fullName evidence="4">DNA processing protein</fullName>
    </submittedName>
</protein>
<reference evidence="4" key="1">
    <citation type="submission" date="2023-07" db="EMBL/GenBank/DDBJ databases">
        <title>Genomic Encyclopedia of Type Strains, Phase IV (KMG-IV): sequencing the most valuable type-strain genomes for metagenomic binning, comparative biology and taxonomic classification.</title>
        <authorList>
            <person name="Goeker M."/>
        </authorList>
    </citation>
    <scope>NUCLEOTIDE SEQUENCE</scope>
    <source>
        <strain evidence="4">DSM 26174</strain>
    </source>
</reference>
<dbReference type="SUPFAM" id="SSF102405">
    <property type="entry name" value="MCP/YpsA-like"/>
    <property type="match status" value="1"/>
</dbReference>
<proteinExistence type="inferred from homology"/>
<dbReference type="Gene3D" id="1.10.10.10">
    <property type="entry name" value="Winged helix-like DNA-binding domain superfamily/Winged helix DNA-binding domain"/>
    <property type="match status" value="1"/>
</dbReference>
<evidence type="ECO:0000256" key="1">
    <source>
        <dbReference type="ARBA" id="ARBA00006525"/>
    </source>
</evidence>
<organism evidence="4 5">
    <name type="scientific">Aureibacter tunicatorum</name>
    <dbReference type="NCBI Taxonomy" id="866807"/>
    <lineage>
        <taxon>Bacteria</taxon>
        <taxon>Pseudomonadati</taxon>
        <taxon>Bacteroidota</taxon>
        <taxon>Cytophagia</taxon>
        <taxon>Cytophagales</taxon>
        <taxon>Persicobacteraceae</taxon>
        <taxon>Aureibacter</taxon>
    </lineage>
</organism>
<dbReference type="Pfam" id="PF17782">
    <property type="entry name" value="WHD_DprA"/>
    <property type="match status" value="1"/>
</dbReference>
<dbReference type="InterPro" id="IPR036388">
    <property type="entry name" value="WH-like_DNA-bd_sf"/>
</dbReference>
<comment type="similarity">
    <text evidence="1">Belongs to the DprA/Smf family.</text>
</comment>
<keyword evidence="5" id="KW-1185">Reference proteome</keyword>
<dbReference type="InterPro" id="IPR003488">
    <property type="entry name" value="DprA"/>
</dbReference>
<evidence type="ECO:0000313" key="4">
    <source>
        <dbReference type="EMBL" id="MDR6240878.1"/>
    </source>
</evidence>
<evidence type="ECO:0000259" key="3">
    <source>
        <dbReference type="Pfam" id="PF17782"/>
    </source>
</evidence>
<dbReference type="AlphaFoldDB" id="A0AAE3XRS3"/>
<dbReference type="Pfam" id="PF02481">
    <property type="entry name" value="DNA_processg_A"/>
    <property type="match status" value="1"/>
</dbReference>
<feature type="domain" description="Smf/DprA SLOG" evidence="2">
    <location>
        <begin position="80"/>
        <end position="289"/>
    </location>
</feature>
<comment type="caution">
    <text evidence="4">The sequence shown here is derived from an EMBL/GenBank/DDBJ whole genome shotgun (WGS) entry which is preliminary data.</text>
</comment>
<accession>A0AAE3XRS3</accession>
<name>A0AAE3XRS3_9BACT</name>
<dbReference type="InterPro" id="IPR041614">
    <property type="entry name" value="DprA_WH"/>
</dbReference>
<dbReference type="Gene3D" id="3.40.50.450">
    <property type="match status" value="1"/>
</dbReference>
<feature type="domain" description="DprA winged helix" evidence="3">
    <location>
        <begin position="310"/>
        <end position="358"/>
    </location>
</feature>
<dbReference type="PANTHER" id="PTHR43022:SF1">
    <property type="entry name" value="PROTEIN SMF"/>
    <property type="match status" value="1"/>
</dbReference>
<gene>
    <name evidence="4" type="ORF">HNQ88_003954</name>
</gene>
<evidence type="ECO:0000313" key="5">
    <source>
        <dbReference type="Proteomes" id="UP001185092"/>
    </source>
</evidence>
<dbReference type="NCBIfam" id="TIGR00732">
    <property type="entry name" value="dprA"/>
    <property type="match status" value="1"/>
</dbReference>